<evidence type="ECO:0000256" key="2">
    <source>
        <dbReference type="RuleBase" id="RU366034"/>
    </source>
</evidence>
<dbReference type="Gene3D" id="1.10.600.10">
    <property type="entry name" value="Farnesyl Diphosphate Synthase"/>
    <property type="match status" value="1"/>
</dbReference>
<dbReference type="PANTHER" id="PTHR35201">
    <property type="entry name" value="TERPENE SYNTHASE"/>
    <property type="match status" value="1"/>
</dbReference>
<dbReference type="EC" id="4.2.3.-" evidence="2"/>
<sequence length="362" mass="41625">MPFVADFATPFRYRLNPHLAEITPLARQWMRDFDLIDDAHVAEYEMARIPELMSAAYPKADIADLLLSCHAMGVMFTLEDEDCGSNPRHTVEGITARCNAMISLMHNEKPDTDDPVVHAFNDVWHRLRDGMSDAWAARHRDNWTAFLTNHYAWEPVVVENHGMPSLTDYLRDRADSSGMYVLYDWSERLSPDRIEIPQQALDDPRLATLHRLCINTIIAINDPHSYERELRRNDPVPNLVKVLVQHENLTVDQAVEYARTMLSDAIEEYVEVEFDYLSHWWHAGLPPRQMTAVEQRLRDLRNWTSSNCRWHYITPRYDHVSLDPERDHPRGGQRQGGGAFAGQTAGFADGVGATPHEDEADQ</sequence>
<evidence type="ECO:0000256" key="3">
    <source>
        <dbReference type="SAM" id="MobiDB-lite"/>
    </source>
</evidence>
<accession>A0ABP7QXX8</accession>
<keyword evidence="5" id="KW-1185">Reference proteome</keyword>
<name>A0ABP7QXX8_9PSEU</name>
<feature type="region of interest" description="Disordered" evidence="3">
    <location>
        <begin position="321"/>
        <end position="362"/>
    </location>
</feature>
<organism evidence="4 5">
    <name type="scientific">Allokutzneria multivorans</name>
    <dbReference type="NCBI Taxonomy" id="1142134"/>
    <lineage>
        <taxon>Bacteria</taxon>
        <taxon>Bacillati</taxon>
        <taxon>Actinomycetota</taxon>
        <taxon>Actinomycetes</taxon>
        <taxon>Pseudonocardiales</taxon>
        <taxon>Pseudonocardiaceae</taxon>
        <taxon>Allokutzneria</taxon>
    </lineage>
</organism>
<feature type="compositionally biased region" description="Basic and acidic residues" evidence="3">
    <location>
        <begin position="321"/>
        <end position="330"/>
    </location>
</feature>
<comment type="caution">
    <text evidence="4">The sequence shown here is derived from an EMBL/GenBank/DDBJ whole genome shotgun (WGS) entry which is preliminary data.</text>
</comment>
<reference evidence="5" key="1">
    <citation type="journal article" date="2019" name="Int. J. Syst. Evol. Microbiol.">
        <title>The Global Catalogue of Microorganisms (GCM) 10K type strain sequencing project: providing services to taxonomists for standard genome sequencing and annotation.</title>
        <authorList>
            <consortium name="The Broad Institute Genomics Platform"/>
            <consortium name="The Broad Institute Genome Sequencing Center for Infectious Disease"/>
            <person name="Wu L."/>
            <person name="Ma J."/>
        </authorList>
    </citation>
    <scope>NUCLEOTIDE SEQUENCE [LARGE SCALE GENOMIC DNA]</scope>
    <source>
        <strain evidence="5">JCM 17342</strain>
    </source>
</reference>
<evidence type="ECO:0000313" key="4">
    <source>
        <dbReference type="EMBL" id="GAA3989463.1"/>
    </source>
</evidence>
<evidence type="ECO:0000256" key="1">
    <source>
        <dbReference type="ARBA" id="ARBA00023239"/>
    </source>
</evidence>
<keyword evidence="1 2" id="KW-0456">Lyase</keyword>
<dbReference type="Proteomes" id="UP001501747">
    <property type="component" value="Unassembled WGS sequence"/>
</dbReference>
<gene>
    <name evidence="4" type="ORF">GCM10022247_05060</name>
</gene>
<dbReference type="SUPFAM" id="SSF48576">
    <property type="entry name" value="Terpenoid synthases"/>
    <property type="match status" value="1"/>
</dbReference>
<dbReference type="InterPro" id="IPR034686">
    <property type="entry name" value="Terpene_cyclase-like_2"/>
</dbReference>
<protein>
    <recommendedName>
        <fullName evidence="2">Terpene synthase</fullName>
        <ecNumber evidence="2">4.2.3.-</ecNumber>
    </recommendedName>
</protein>
<dbReference type="InterPro" id="IPR008949">
    <property type="entry name" value="Isoprenoid_synthase_dom_sf"/>
</dbReference>
<keyword evidence="2" id="KW-0479">Metal-binding</keyword>
<evidence type="ECO:0000313" key="5">
    <source>
        <dbReference type="Proteomes" id="UP001501747"/>
    </source>
</evidence>
<comment type="similarity">
    <text evidence="2">Belongs to the terpene synthase family.</text>
</comment>
<keyword evidence="2" id="KW-0460">Magnesium</keyword>
<dbReference type="Pfam" id="PF19086">
    <property type="entry name" value="Terpene_syn_C_2"/>
    <property type="match status" value="1"/>
</dbReference>
<comment type="cofactor">
    <cofactor evidence="2">
        <name>Mg(2+)</name>
        <dbReference type="ChEBI" id="CHEBI:18420"/>
    </cofactor>
</comment>
<dbReference type="PANTHER" id="PTHR35201:SF4">
    <property type="entry name" value="BETA-PINACENE SYNTHASE-RELATED"/>
    <property type="match status" value="1"/>
</dbReference>
<dbReference type="EMBL" id="BAABAL010000004">
    <property type="protein sequence ID" value="GAA3989463.1"/>
    <property type="molecule type" value="Genomic_DNA"/>
</dbReference>
<feature type="compositionally biased region" description="Low complexity" evidence="3">
    <location>
        <begin position="341"/>
        <end position="350"/>
    </location>
</feature>
<proteinExistence type="inferred from homology"/>